<protein>
    <recommendedName>
        <fullName evidence="4 12">Phosphoribosylformylglycinamidine cyclo-ligase</fullName>
        <ecNumber evidence="3 12">6.3.3.1</ecNumber>
    </recommendedName>
    <alternativeName>
        <fullName evidence="9 12">AIR synthase</fullName>
    </alternativeName>
    <alternativeName>
        <fullName evidence="10 12">AIRS</fullName>
    </alternativeName>
    <alternativeName>
        <fullName evidence="8 12">Phosphoribosyl-aminoimidazole synthetase</fullName>
    </alternativeName>
</protein>
<dbReference type="Gene3D" id="3.30.1330.10">
    <property type="entry name" value="PurM-like, N-terminal domain"/>
    <property type="match status" value="1"/>
</dbReference>
<dbReference type="RefSeq" id="WP_326927897.1">
    <property type="nucleotide sequence ID" value="NZ_CP123443.1"/>
</dbReference>
<reference evidence="15 16" key="1">
    <citation type="submission" date="2023-04" db="EMBL/GenBank/DDBJ databases">
        <title>Spirochaete genome identified in red abalone sample constitutes a novel genus.</title>
        <authorList>
            <person name="Sharma S.P."/>
            <person name="Purcell C.M."/>
            <person name="Hyde J.R."/>
            <person name="Severin A.J."/>
        </authorList>
    </citation>
    <scope>NUCLEOTIDE SEQUENCE [LARGE SCALE GENOMIC DNA]</scope>
    <source>
        <strain evidence="15 16">SP-2023</strain>
    </source>
</reference>
<dbReference type="NCBIfam" id="TIGR00878">
    <property type="entry name" value="purM"/>
    <property type="match status" value="1"/>
</dbReference>
<comment type="catalytic activity">
    <reaction evidence="11 12">
        <text>2-formamido-N(1)-(5-O-phospho-beta-D-ribosyl)acetamidine + ATP = 5-amino-1-(5-phospho-beta-D-ribosyl)imidazole + ADP + phosphate + H(+)</text>
        <dbReference type="Rhea" id="RHEA:23032"/>
        <dbReference type="ChEBI" id="CHEBI:15378"/>
        <dbReference type="ChEBI" id="CHEBI:30616"/>
        <dbReference type="ChEBI" id="CHEBI:43474"/>
        <dbReference type="ChEBI" id="CHEBI:137981"/>
        <dbReference type="ChEBI" id="CHEBI:147287"/>
        <dbReference type="ChEBI" id="CHEBI:456216"/>
        <dbReference type="EC" id="6.3.3.1"/>
    </reaction>
</comment>
<evidence type="ECO:0000256" key="4">
    <source>
        <dbReference type="ARBA" id="ARBA00020367"/>
    </source>
</evidence>
<dbReference type="EMBL" id="CP123443">
    <property type="protein sequence ID" value="WGK69711.1"/>
    <property type="molecule type" value="Genomic_DNA"/>
</dbReference>
<keyword evidence="5 12" id="KW-0436">Ligase</keyword>
<keyword evidence="16" id="KW-1185">Reference proteome</keyword>
<evidence type="ECO:0000256" key="8">
    <source>
        <dbReference type="ARBA" id="ARBA00031908"/>
    </source>
</evidence>
<comment type="subcellular location">
    <subcellularLocation>
        <location evidence="12">Cytoplasm</location>
    </subcellularLocation>
</comment>
<dbReference type="Gene3D" id="3.90.650.10">
    <property type="entry name" value="PurM-like C-terminal domain"/>
    <property type="match status" value="1"/>
</dbReference>
<dbReference type="PANTHER" id="PTHR10520">
    <property type="entry name" value="TRIFUNCTIONAL PURINE BIOSYNTHETIC PROTEIN ADENOSINE-3-RELATED"/>
    <property type="match status" value="1"/>
</dbReference>
<comment type="similarity">
    <text evidence="2 12">Belongs to the AIR synthase family.</text>
</comment>
<dbReference type="EC" id="6.3.3.1" evidence="3 12"/>
<organism evidence="15 16">
    <name type="scientific">Candidatus Haliotispira prima</name>
    <dbReference type="NCBI Taxonomy" id="3034016"/>
    <lineage>
        <taxon>Bacteria</taxon>
        <taxon>Pseudomonadati</taxon>
        <taxon>Spirochaetota</taxon>
        <taxon>Spirochaetia</taxon>
        <taxon>Spirochaetales</taxon>
        <taxon>Spirochaetaceae</taxon>
        <taxon>Candidatus Haliotispira</taxon>
    </lineage>
</organism>
<evidence type="ECO:0000256" key="9">
    <source>
        <dbReference type="ARBA" id="ARBA00032931"/>
    </source>
</evidence>
<evidence type="ECO:0000256" key="11">
    <source>
        <dbReference type="ARBA" id="ARBA00049057"/>
    </source>
</evidence>
<keyword evidence="7 12" id="KW-0067">ATP-binding</keyword>
<gene>
    <name evidence="12 15" type="primary">purM</name>
    <name evidence="15" type="ORF">P0082_02280</name>
</gene>
<dbReference type="SUPFAM" id="SSF55326">
    <property type="entry name" value="PurM N-terminal domain-like"/>
    <property type="match status" value="1"/>
</dbReference>
<comment type="pathway">
    <text evidence="1 12">Purine metabolism; IMP biosynthesis via de novo pathway; 5-amino-1-(5-phospho-D-ribosyl)imidazole from N(2)-formyl-N(1)-(5-phospho-D-ribosyl)glycinamide: step 2/2.</text>
</comment>
<dbReference type="SUPFAM" id="SSF56042">
    <property type="entry name" value="PurM C-terminal domain-like"/>
    <property type="match status" value="1"/>
</dbReference>
<dbReference type="InterPro" id="IPR016188">
    <property type="entry name" value="PurM-like_N"/>
</dbReference>
<dbReference type="Proteomes" id="UP001228690">
    <property type="component" value="Chromosome"/>
</dbReference>
<dbReference type="GO" id="GO:0004641">
    <property type="term" value="F:phosphoribosylformylglycinamidine cyclo-ligase activity"/>
    <property type="evidence" value="ECO:0007669"/>
    <property type="project" value="UniProtKB-EC"/>
</dbReference>
<evidence type="ECO:0000256" key="2">
    <source>
        <dbReference type="ARBA" id="ARBA00010280"/>
    </source>
</evidence>
<keyword evidence="12" id="KW-0963">Cytoplasm</keyword>
<evidence type="ECO:0000256" key="5">
    <source>
        <dbReference type="ARBA" id="ARBA00022598"/>
    </source>
</evidence>
<keyword evidence="12" id="KW-0658">Purine biosynthesis</keyword>
<feature type="domain" description="PurM-like C-terminal" evidence="14">
    <location>
        <begin position="170"/>
        <end position="361"/>
    </location>
</feature>
<dbReference type="PANTHER" id="PTHR10520:SF12">
    <property type="entry name" value="TRIFUNCTIONAL PURINE BIOSYNTHETIC PROTEIN ADENOSINE-3"/>
    <property type="match status" value="1"/>
</dbReference>
<evidence type="ECO:0000256" key="12">
    <source>
        <dbReference type="HAMAP-Rule" id="MF_00741"/>
    </source>
</evidence>
<dbReference type="HAMAP" id="MF_00741">
    <property type="entry name" value="AIRS"/>
    <property type="match status" value="1"/>
</dbReference>
<evidence type="ECO:0000256" key="1">
    <source>
        <dbReference type="ARBA" id="ARBA00004686"/>
    </source>
</evidence>
<accession>A0ABY8MI76</accession>
<feature type="domain" description="PurM-like N-terminal" evidence="13">
    <location>
        <begin position="53"/>
        <end position="158"/>
    </location>
</feature>
<keyword evidence="6 12" id="KW-0547">Nucleotide-binding</keyword>
<proteinExistence type="inferred from homology"/>
<evidence type="ECO:0000256" key="6">
    <source>
        <dbReference type="ARBA" id="ARBA00022741"/>
    </source>
</evidence>
<evidence type="ECO:0000256" key="3">
    <source>
        <dbReference type="ARBA" id="ARBA00013047"/>
    </source>
</evidence>
<evidence type="ECO:0000259" key="14">
    <source>
        <dbReference type="Pfam" id="PF02769"/>
    </source>
</evidence>
<dbReference type="Pfam" id="PF00586">
    <property type="entry name" value="AIRS"/>
    <property type="match status" value="1"/>
</dbReference>
<dbReference type="InterPro" id="IPR036676">
    <property type="entry name" value="PurM-like_C_sf"/>
</dbReference>
<dbReference type="CDD" id="cd02196">
    <property type="entry name" value="PurM"/>
    <property type="match status" value="1"/>
</dbReference>
<evidence type="ECO:0000259" key="13">
    <source>
        <dbReference type="Pfam" id="PF00586"/>
    </source>
</evidence>
<evidence type="ECO:0000313" key="15">
    <source>
        <dbReference type="EMBL" id="WGK69711.1"/>
    </source>
</evidence>
<dbReference type="InterPro" id="IPR036921">
    <property type="entry name" value="PurM-like_N_sf"/>
</dbReference>
<evidence type="ECO:0000256" key="10">
    <source>
        <dbReference type="ARBA" id="ARBA00033093"/>
    </source>
</evidence>
<evidence type="ECO:0000256" key="7">
    <source>
        <dbReference type="ARBA" id="ARBA00022840"/>
    </source>
</evidence>
<name>A0ABY8MI76_9SPIO</name>
<sequence length="369" mass="39862">MDYKDSGVDKERGYQLVQKIREQEVKTSGQQNILGGVGGFASLYALKGYRDPVLVSGTDGVGTKLKLAFDFGIYDTVGQDCVAMCVNDILCTGAEPLFFLDYIACDRLDVEIASALVGGISQACESIDIPLLGGETAEMPGFYNNGLYDMAGFCVGVVERDQILSREQSRPGDVIIGLAGSGLHSNGFSLVRKVLAKSEEKYGPIDYDRPLPELSGGESGGIEGSRQSLKQLLLEPTVLYARVLPKLREWGDKVHSIAHITGGGIHENLPRALADGLCAEVQTGQIRTSEIFRFIRNPASYLVPGESAQALISEEEMWHTFNMGLGLAVIVAGEAARDILESCRDIYPADIIGRVLEEDGGDLPRVRLV</sequence>
<dbReference type="InterPro" id="IPR004733">
    <property type="entry name" value="PurM_cligase"/>
</dbReference>
<dbReference type="Pfam" id="PF02769">
    <property type="entry name" value="AIRS_C"/>
    <property type="match status" value="1"/>
</dbReference>
<dbReference type="InterPro" id="IPR010918">
    <property type="entry name" value="PurM-like_C_dom"/>
</dbReference>
<evidence type="ECO:0000313" key="16">
    <source>
        <dbReference type="Proteomes" id="UP001228690"/>
    </source>
</evidence>